<dbReference type="SUPFAM" id="SSF52172">
    <property type="entry name" value="CheY-like"/>
    <property type="match status" value="1"/>
</dbReference>
<gene>
    <name evidence="7" type="ORF">DVJ77_18875</name>
</gene>
<dbReference type="InterPro" id="IPR036890">
    <property type="entry name" value="HATPase_C_sf"/>
</dbReference>
<feature type="transmembrane region" description="Helical" evidence="4">
    <location>
        <begin position="75"/>
        <end position="94"/>
    </location>
</feature>
<dbReference type="InterPro" id="IPR011006">
    <property type="entry name" value="CheY-like_superfamily"/>
</dbReference>
<dbReference type="Pfam" id="PF02518">
    <property type="entry name" value="HATPase_c"/>
    <property type="match status" value="1"/>
</dbReference>
<dbReference type="CDD" id="cd00156">
    <property type="entry name" value="REC"/>
    <property type="match status" value="1"/>
</dbReference>
<sequence>MSSSTWAAEASLRRSYNPFRLLARWLGNVPIADPVDRRNAPMTQVLLLIFCIGTPLLSIPRWVMLMHGVMPIDYLIEGITLVSTLVPLTSLVLLRRGRFKLAIGLFLAMSLALMGLSYGLTGLDEELHVQVTHVFPIVLGGLLLNRRALWLILLALLGILGLGAAVDIMHDASGSHGPHIVTFLRSGIGFAVVAVILDRAVSALRETLSLANRRGEELQHMRHALEQEIIEKERSQSMLVQSQKIEAVGRVSSGLAHDFNNILGVIMGYASRPDAIDKHKVAVDSLDGIKLAAQRGALAVRRILSLGRIEQNASEVFNIHAAIEDMLPLIQQIFGKRIELRAQISEQALLVRLNRVEFELALLNIATNARDAMPDGGVFSLKTDARDGQVVLTLADNGTGMAAETLDRLFEPFYTTKPNYLGSGIGLAVVKRFVDEAAGHIEVTSEPGHGTTLNLVLPLANEAQQLVAPASVLGLNLLLVEDDETLRTLLADALRSAGAHVLAAGNRQDAIRLAQRAETLDLLISDFHLPDGTGGDVLEQVGKLHPKMRFLLISTNETLKTTFSAAHPAIQVLAKPFAPLKLVATVASMAGIKPT</sequence>
<evidence type="ECO:0000256" key="1">
    <source>
        <dbReference type="ARBA" id="ARBA00000085"/>
    </source>
</evidence>
<evidence type="ECO:0000313" key="7">
    <source>
        <dbReference type="EMBL" id="RDD80206.1"/>
    </source>
</evidence>
<dbReference type="GO" id="GO:0000155">
    <property type="term" value="F:phosphorelay sensor kinase activity"/>
    <property type="evidence" value="ECO:0007669"/>
    <property type="project" value="InterPro"/>
</dbReference>
<feature type="transmembrane region" description="Helical" evidence="4">
    <location>
        <begin position="180"/>
        <end position="197"/>
    </location>
</feature>
<dbReference type="InterPro" id="IPR036097">
    <property type="entry name" value="HisK_dim/P_sf"/>
</dbReference>
<accession>A0A369UI29</accession>
<feature type="transmembrane region" description="Helical" evidence="4">
    <location>
        <begin position="101"/>
        <end position="121"/>
    </location>
</feature>
<keyword evidence="4" id="KW-0812">Transmembrane</keyword>
<feature type="transmembrane region" description="Helical" evidence="4">
    <location>
        <begin position="127"/>
        <end position="144"/>
    </location>
</feature>
<keyword evidence="8" id="KW-1185">Reference proteome</keyword>
<dbReference type="PROSITE" id="PS50110">
    <property type="entry name" value="RESPONSE_REGULATORY"/>
    <property type="match status" value="1"/>
</dbReference>
<dbReference type="PRINTS" id="PR00344">
    <property type="entry name" value="BCTRLSENSOR"/>
</dbReference>
<proteinExistence type="predicted"/>
<dbReference type="InterPro" id="IPR005467">
    <property type="entry name" value="His_kinase_dom"/>
</dbReference>
<name>A0A369UI29_9GAMM</name>
<dbReference type="Gene3D" id="3.40.50.2300">
    <property type="match status" value="1"/>
</dbReference>
<dbReference type="SMART" id="SM00387">
    <property type="entry name" value="HATPase_c"/>
    <property type="match status" value="1"/>
</dbReference>
<dbReference type="OrthoDB" id="9770473at2"/>
<comment type="catalytic activity">
    <reaction evidence="1">
        <text>ATP + protein L-histidine = ADP + protein N-phospho-L-histidine.</text>
        <dbReference type="EC" id="2.7.13.3"/>
    </reaction>
</comment>
<dbReference type="SMART" id="SM00448">
    <property type="entry name" value="REC"/>
    <property type="match status" value="1"/>
</dbReference>
<keyword evidence="4" id="KW-0472">Membrane</keyword>
<dbReference type="Pfam" id="PF00072">
    <property type="entry name" value="Response_reg"/>
    <property type="match status" value="1"/>
</dbReference>
<feature type="domain" description="Response regulatory" evidence="6">
    <location>
        <begin position="476"/>
        <end position="590"/>
    </location>
</feature>
<evidence type="ECO:0000256" key="4">
    <source>
        <dbReference type="SAM" id="Phobius"/>
    </source>
</evidence>
<dbReference type="AlphaFoldDB" id="A0A369UI29"/>
<keyword evidence="3" id="KW-0597">Phosphoprotein</keyword>
<dbReference type="Gene3D" id="1.10.287.130">
    <property type="match status" value="1"/>
</dbReference>
<evidence type="ECO:0000256" key="2">
    <source>
        <dbReference type="ARBA" id="ARBA00012438"/>
    </source>
</evidence>
<dbReference type="Gene3D" id="3.30.565.10">
    <property type="entry name" value="Histidine kinase-like ATPase, C-terminal domain"/>
    <property type="match status" value="1"/>
</dbReference>
<dbReference type="EC" id="2.7.13.3" evidence="2"/>
<feature type="domain" description="Histidine kinase" evidence="5">
    <location>
        <begin position="254"/>
        <end position="461"/>
    </location>
</feature>
<dbReference type="InterPro" id="IPR004358">
    <property type="entry name" value="Sig_transdc_His_kin-like_C"/>
</dbReference>
<evidence type="ECO:0000259" key="5">
    <source>
        <dbReference type="PROSITE" id="PS50109"/>
    </source>
</evidence>
<feature type="transmembrane region" description="Helical" evidence="4">
    <location>
        <begin position="149"/>
        <end position="168"/>
    </location>
</feature>
<feature type="transmembrane region" description="Helical" evidence="4">
    <location>
        <begin position="45"/>
        <end position="63"/>
    </location>
</feature>
<dbReference type="PANTHER" id="PTHR43065:SF42">
    <property type="entry name" value="TWO-COMPONENT SENSOR PPRA"/>
    <property type="match status" value="1"/>
</dbReference>
<evidence type="ECO:0000256" key="3">
    <source>
        <dbReference type="PROSITE-ProRule" id="PRU00169"/>
    </source>
</evidence>
<dbReference type="InterPro" id="IPR001789">
    <property type="entry name" value="Sig_transdc_resp-reg_receiver"/>
</dbReference>
<organism evidence="7 8">
    <name type="scientific">Dyella tabacisoli</name>
    <dbReference type="NCBI Taxonomy" id="2282381"/>
    <lineage>
        <taxon>Bacteria</taxon>
        <taxon>Pseudomonadati</taxon>
        <taxon>Pseudomonadota</taxon>
        <taxon>Gammaproteobacteria</taxon>
        <taxon>Lysobacterales</taxon>
        <taxon>Rhodanobacteraceae</taxon>
        <taxon>Dyella</taxon>
    </lineage>
</organism>
<dbReference type="EMBL" id="QQAH01000020">
    <property type="protein sequence ID" value="RDD80206.1"/>
    <property type="molecule type" value="Genomic_DNA"/>
</dbReference>
<dbReference type="SUPFAM" id="SSF55874">
    <property type="entry name" value="ATPase domain of HSP90 chaperone/DNA topoisomerase II/histidine kinase"/>
    <property type="match status" value="1"/>
</dbReference>
<dbReference type="InterPro" id="IPR003594">
    <property type="entry name" value="HATPase_dom"/>
</dbReference>
<feature type="modified residue" description="4-aspartylphosphate" evidence="3">
    <location>
        <position position="526"/>
    </location>
</feature>
<keyword evidence="4" id="KW-1133">Transmembrane helix</keyword>
<dbReference type="PROSITE" id="PS50109">
    <property type="entry name" value="HIS_KIN"/>
    <property type="match status" value="1"/>
</dbReference>
<comment type="caution">
    <text evidence="7">The sequence shown here is derived from an EMBL/GenBank/DDBJ whole genome shotgun (WGS) entry which is preliminary data.</text>
</comment>
<dbReference type="RefSeq" id="WP_114847084.1">
    <property type="nucleotide sequence ID" value="NZ_JBHSPE010000010.1"/>
</dbReference>
<dbReference type="PANTHER" id="PTHR43065">
    <property type="entry name" value="SENSOR HISTIDINE KINASE"/>
    <property type="match status" value="1"/>
</dbReference>
<dbReference type="SUPFAM" id="SSF47384">
    <property type="entry name" value="Homodimeric domain of signal transducing histidine kinase"/>
    <property type="match status" value="1"/>
</dbReference>
<dbReference type="Proteomes" id="UP000253782">
    <property type="component" value="Unassembled WGS sequence"/>
</dbReference>
<evidence type="ECO:0000259" key="6">
    <source>
        <dbReference type="PROSITE" id="PS50110"/>
    </source>
</evidence>
<evidence type="ECO:0000313" key="8">
    <source>
        <dbReference type="Proteomes" id="UP000253782"/>
    </source>
</evidence>
<protein>
    <recommendedName>
        <fullName evidence="2">histidine kinase</fullName>
        <ecNumber evidence="2">2.7.13.3</ecNumber>
    </recommendedName>
</protein>
<reference evidence="7 8" key="1">
    <citation type="submission" date="2018-07" db="EMBL/GenBank/DDBJ databases">
        <title>Dyella tabacisoli L4-6T, whole genome shotgun sequence.</title>
        <authorList>
            <person name="Zhou X.-K."/>
            <person name="Li W.-J."/>
            <person name="Duan Y.-Q."/>
        </authorList>
    </citation>
    <scope>NUCLEOTIDE SEQUENCE [LARGE SCALE GENOMIC DNA]</scope>
    <source>
        <strain evidence="7 8">L4-6</strain>
    </source>
</reference>